<accession>A0A9X1SUQ1</accession>
<dbReference type="GO" id="GO:0090729">
    <property type="term" value="F:toxin activity"/>
    <property type="evidence" value="ECO:0007669"/>
    <property type="project" value="UniProtKB-KW"/>
</dbReference>
<dbReference type="Proteomes" id="UP001138997">
    <property type="component" value="Unassembled WGS sequence"/>
</dbReference>
<evidence type="ECO:0000256" key="1">
    <source>
        <dbReference type="ARBA" id="ARBA00004459"/>
    </source>
</evidence>
<organism evidence="11 12">
    <name type="scientific">Kineosporia babensis</name>
    <dbReference type="NCBI Taxonomy" id="499548"/>
    <lineage>
        <taxon>Bacteria</taxon>
        <taxon>Bacillati</taxon>
        <taxon>Actinomycetota</taxon>
        <taxon>Actinomycetes</taxon>
        <taxon>Kineosporiales</taxon>
        <taxon>Kineosporiaceae</taxon>
        <taxon>Kineosporia</taxon>
    </lineage>
</organism>
<gene>
    <name evidence="11" type="ORF">LR394_17405</name>
</gene>
<evidence type="ECO:0000256" key="2">
    <source>
        <dbReference type="ARBA" id="ARBA00022656"/>
    </source>
</evidence>
<dbReference type="GO" id="GO:0009279">
    <property type="term" value="C:cell outer membrane"/>
    <property type="evidence" value="ECO:0007669"/>
    <property type="project" value="UniProtKB-SubCell"/>
</dbReference>
<keyword evidence="4" id="KW-0843">Virulence</keyword>
<dbReference type="InterPro" id="IPR003558">
    <property type="entry name" value="CDtoxinA/C"/>
</dbReference>
<name>A0A9X1SUQ1_9ACTN</name>
<dbReference type="Pfam" id="PF03498">
    <property type="entry name" value="CDtoxinA"/>
    <property type="match status" value="1"/>
</dbReference>
<sequence length="254" mass="27283">MDEVEYRMRDLDAIADHAGRLPSAAELRRRGERKRTTRRIGLGVATFGVVALVAGGATTVLHDSSNSLSGTPSGTTAPLDPEPTASSSTPSDAPSSAAAAPKTDQLSEAAQYWIWAPPLSDGKRMLNNDWQDRTFDLERSSKDLDPGGGPNWRGQWLLQPVEGSSGQWQIVDLVSSEADTICMTVLEGGIAGEACDPDDEKQAFQLELTADEQAYSIYSVSRKAYLVPGSDRTVEWSDSADGAGVWSFEQSTDT</sequence>
<dbReference type="InterPro" id="IPR035992">
    <property type="entry name" value="Ricin_B-like_lectins"/>
</dbReference>
<evidence type="ECO:0000256" key="8">
    <source>
        <dbReference type="ARBA" id="ARBA00023288"/>
    </source>
</evidence>
<evidence type="ECO:0000313" key="11">
    <source>
        <dbReference type="EMBL" id="MCD5312686.1"/>
    </source>
</evidence>
<evidence type="ECO:0000256" key="3">
    <source>
        <dbReference type="ARBA" id="ARBA00022729"/>
    </source>
</evidence>
<comment type="subcellular location">
    <subcellularLocation>
        <location evidence="1">Cell outer membrane</location>
        <topology evidence="1">Lipid-anchor</topology>
    </subcellularLocation>
</comment>
<keyword evidence="2" id="KW-0800">Toxin</keyword>
<dbReference type="RefSeq" id="WP_231443158.1">
    <property type="nucleotide sequence ID" value="NZ_JAJOMB010000008.1"/>
</dbReference>
<keyword evidence="10" id="KW-1133">Transmembrane helix</keyword>
<evidence type="ECO:0000256" key="9">
    <source>
        <dbReference type="SAM" id="MobiDB-lite"/>
    </source>
</evidence>
<feature type="compositionally biased region" description="Polar residues" evidence="9">
    <location>
        <begin position="63"/>
        <end position="76"/>
    </location>
</feature>
<protein>
    <submittedName>
        <fullName evidence="11">Uncharacterized protein</fullName>
    </submittedName>
</protein>
<evidence type="ECO:0000256" key="4">
    <source>
        <dbReference type="ARBA" id="ARBA00023026"/>
    </source>
</evidence>
<evidence type="ECO:0000256" key="5">
    <source>
        <dbReference type="ARBA" id="ARBA00023136"/>
    </source>
</evidence>
<feature type="transmembrane region" description="Helical" evidence="10">
    <location>
        <begin position="40"/>
        <end position="61"/>
    </location>
</feature>
<evidence type="ECO:0000256" key="10">
    <source>
        <dbReference type="SAM" id="Phobius"/>
    </source>
</evidence>
<dbReference type="AlphaFoldDB" id="A0A9X1SUQ1"/>
<keyword evidence="7" id="KW-0998">Cell outer membrane</keyword>
<keyword evidence="8" id="KW-0449">Lipoprotein</keyword>
<keyword evidence="5 10" id="KW-0472">Membrane</keyword>
<keyword evidence="6" id="KW-0564">Palmitate</keyword>
<dbReference type="EMBL" id="JAJOMB010000008">
    <property type="protein sequence ID" value="MCD5312686.1"/>
    <property type="molecule type" value="Genomic_DNA"/>
</dbReference>
<comment type="caution">
    <text evidence="11">The sequence shown here is derived from an EMBL/GenBank/DDBJ whole genome shotgun (WGS) entry which is preliminary data.</text>
</comment>
<reference evidence="11" key="1">
    <citation type="submission" date="2021-11" db="EMBL/GenBank/DDBJ databases">
        <title>Streptomyces corallinus and Kineosporia corallina sp. nov., two new coral-derived marine actinobacteria.</title>
        <authorList>
            <person name="Buangrab K."/>
            <person name="Sutthacheep M."/>
            <person name="Yeemin T."/>
            <person name="Harunari E."/>
            <person name="Igarashi Y."/>
            <person name="Sripreechasak P."/>
            <person name="Kanchanasin P."/>
            <person name="Tanasupawat S."/>
            <person name="Phongsopitanun W."/>
        </authorList>
    </citation>
    <scope>NUCLEOTIDE SEQUENCE</scope>
    <source>
        <strain evidence="11">JCM 31032</strain>
    </source>
</reference>
<evidence type="ECO:0000256" key="7">
    <source>
        <dbReference type="ARBA" id="ARBA00023237"/>
    </source>
</evidence>
<keyword evidence="12" id="KW-1185">Reference proteome</keyword>
<feature type="compositionally biased region" description="Low complexity" evidence="9">
    <location>
        <begin position="82"/>
        <end position="101"/>
    </location>
</feature>
<evidence type="ECO:0000313" key="12">
    <source>
        <dbReference type="Proteomes" id="UP001138997"/>
    </source>
</evidence>
<keyword evidence="3" id="KW-0732">Signal</keyword>
<evidence type="ECO:0000256" key="6">
    <source>
        <dbReference type="ARBA" id="ARBA00023139"/>
    </source>
</evidence>
<proteinExistence type="predicted"/>
<dbReference type="SUPFAM" id="SSF50370">
    <property type="entry name" value="Ricin B-like lectins"/>
    <property type="match status" value="1"/>
</dbReference>
<keyword evidence="10" id="KW-0812">Transmembrane</keyword>
<feature type="region of interest" description="Disordered" evidence="9">
    <location>
        <begin position="63"/>
        <end position="103"/>
    </location>
</feature>